<evidence type="ECO:0000313" key="15">
    <source>
        <dbReference type="EMBL" id="CAG5104319.1"/>
    </source>
</evidence>
<keyword evidence="3" id="KW-0813">Transport</keyword>
<comment type="function">
    <text evidence="13">Amino acid transporter importing serine, an essential substrate of the mitochondrial branch of the one-carbon pathway, into mitochondria. Mitochondrial serine is then converted to glycine and formate, which exits to the cytosol where it is used to generate the charged folates that serve as one-carbon donors. May also transport other amino acids including alanine and cysteine.</text>
</comment>
<dbReference type="Pfam" id="PF03820">
    <property type="entry name" value="SFXNs"/>
    <property type="match status" value="1"/>
</dbReference>
<comment type="subcellular location">
    <subcellularLocation>
        <location evidence="1">Mitochondrion membrane</location>
        <topology evidence="1">Multi-pass membrane protein</topology>
    </subcellularLocation>
</comment>
<evidence type="ECO:0000256" key="13">
    <source>
        <dbReference type="ARBA" id="ARBA00045214"/>
    </source>
</evidence>
<evidence type="ECO:0000313" key="16">
    <source>
        <dbReference type="Proteomes" id="UP001158576"/>
    </source>
</evidence>
<feature type="transmembrane region" description="Helical" evidence="14">
    <location>
        <begin position="222"/>
        <end position="240"/>
    </location>
</feature>
<evidence type="ECO:0000256" key="5">
    <source>
        <dbReference type="ARBA" id="ARBA00022970"/>
    </source>
</evidence>
<evidence type="ECO:0000256" key="2">
    <source>
        <dbReference type="ARBA" id="ARBA00005974"/>
    </source>
</evidence>
<keyword evidence="7" id="KW-0496">Mitochondrion</keyword>
<evidence type="ECO:0000256" key="3">
    <source>
        <dbReference type="ARBA" id="ARBA00022448"/>
    </source>
</evidence>
<keyword evidence="8 14" id="KW-0472">Membrane</keyword>
<evidence type="ECO:0000256" key="11">
    <source>
        <dbReference type="ARBA" id="ARBA00036416"/>
    </source>
</evidence>
<evidence type="ECO:0000256" key="14">
    <source>
        <dbReference type="SAM" id="Phobius"/>
    </source>
</evidence>
<feature type="transmembrane region" description="Helical" evidence="14">
    <location>
        <begin position="166"/>
        <end position="187"/>
    </location>
</feature>
<keyword evidence="5" id="KW-0029">Amino-acid transport</keyword>
<comment type="catalytic activity">
    <reaction evidence="10">
        <text>L-alanine(in) = L-alanine(out)</text>
        <dbReference type="Rhea" id="RHEA:70719"/>
        <dbReference type="ChEBI" id="CHEBI:57972"/>
    </reaction>
</comment>
<dbReference type="PANTHER" id="PTHR11153:SF8">
    <property type="entry name" value="SIDEROFLEXIN-1"/>
    <property type="match status" value="1"/>
</dbReference>
<organism evidence="15 16">
    <name type="scientific">Oikopleura dioica</name>
    <name type="common">Tunicate</name>
    <dbReference type="NCBI Taxonomy" id="34765"/>
    <lineage>
        <taxon>Eukaryota</taxon>
        <taxon>Metazoa</taxon>
        <taxon>Chordata</taxon>
        <taxon>Tunicata</taxon>
        <taxon>Appendicularia</taxon>
        <taxon>Copelata</taxon>
        <taxon>Oikopleuridae</taxon>
        <taxon>Oikopleura</taxon>
    </lineage>
</organism>
<proteinExistence type="inferred from homology"/>
<accession>A0ABN7SSE2</accession>
<gene>
    <name evidence="15" type="ORF">OKIOD_LOCUS9960</name>
</gene>
<feature type="transmembrane region" description="Helical" evidence="14">
    <location>
        <begin position="260"/>
        <end position="280"/>
    </location>
</feature>
<protein>
    <recommendedName>
        <fullName evidence="12">Sideroflexin-1</fullName>
    </recommendedName>
</protein>
<sequence>MGEETVDLSKSLYDQDTFSGRAAHFYRSVNPINIVRDHVAAKELIERVKINKGVVPEGVTKAQVWDAKYIYESAYHPSTGELTFLPGRMSFQAPGNCIIASGMIIFYRTPIQAITGQFINQSFNSTVNYCNSPRPVFVPQDFLVAAGSACAAAFGLNKAASRFPPIIARLVPFGAVAVANGINLPYMRRNECFGRGMPLEDDDGNVVGYSPSLGKESIAKVVLSRILMATPTMVVPPVVVTQLQKPGRLLARNPALANPLTVLLIGLSLVVATPACCAIWPQRISTSIENLEPELAADLREKGIKTVHFNKGL</sequence>
<evidence type="ECO:0000256" key="4">
    <source>
        <dbReference type="ARBA" id="ARBA00022692"/>
    </source>
</evidence>
<dbReference type="PANTHER" id="PTHR11153">
    <property type="entry name" value="SIDEROFLEXIN"/>
    <property type="match status" value="1"/>
</dbReference>
<keyword evidence="16" id="KW-1185">Reference proteome</keyword>
<evidence type="ECO:0000256" key="10">
    <source>
        <dbReference type="ARBA" id="ARBA00036285"/>
    </source>
</evidence>
<evidence type="ECO:0000256" key="7">
    <source>
        <dbReference type="ARBA" id="ARBA00023128"/>
    </source>
</evidence>
<evidence type="ECO:0000256" key="8">
    <source>
        <dbReference type="ARBA" id="ARBA00023136"/>
    </source>
</evidence>
<evidence type="ECO:0000256" key="9">
    <source>
        <dbReference type="ARBA" id="ARBA00036141"/>
    </source>
</evidence>
<comment type="similarity">
    <text evidence="2">Belongs to the sideroflexin family.</text>
</comment>
<reference evidence="15 16" key="1">
    <citation type="submission" date="2021-04" db="EMBL/GenBank/DDBJ databases">
        <authorList>
            <person name="Bliznina A."/>
        </authorList>
    </citation>
    <scope>NUCLEOTIDE SEQUENCE [LARGE SCALE GENOMIC DNA]</scope>
</reference>
<dbReference type="InterPro" id="IPR004686">
    <property type="entry name" value="Mtc"/>
</dbReference>
<evidence type="ECO:0000256" key="1">
    <source>
        <dbReference type="ARBA" id="ARBA00004225"/>
    </source>
</evidence>
<dbReference type="Proteomes" id="UP001158576">
    <property type="component" value="Chromosome 1"/>
</dbReference>
<keyword evidence="6 14" id="KW-1133">Transmembrane helix</keyword>
<dbReference type="EMBL" id="OU015566">
    <property type="protein sequence ID" value="CAG5104319.1"/>
    <property type="molecule type" value="Genomic_DNA"/>
</dbReference>
<evidence type="ECO:0000256" key="12">
    <source>
        <dbReference type="ARBA" id="ARBA00040466"/>
    </source>
</evidence>
<name>A0ABN7SSE2_OIKDI</name>
<evidence type="ECO:0000256" key="6">
    <source>
        <dbReference type="ARBA" id="ARBA00022989"/>
    </source>
</evidence>
<comment type="catalytic activity">
    <reaction evidence="9">
        <text>L-cysteine(in) = L-cysteine(out)</text>
        <dbReference type="Rhea" id="RHEA:29655"/>
        <dbReference type="ChEBI" id="CHEBI:35235"/>
    </reaction>
</comment>
<comment type="catalytic activity">
    <reaction evidence="11">
        <text>L-serine(in) = L-serine(out)</text>
        <dbReference type="Rhea" id="RHEA:35031"/>
        <dbReference type="ChEBI" id="CHEBI:33384"/>
    </reaction>
</comment>
<keyword evidence="4 14" id="KW-0812">Transmembrane</keyword>